<gene>
    <name evidence="2" type="ORF">JS533_012505</name>
</gene>
<reference evidence="2 3" key="1">
    <citation type="journal article" date="2021" name="Environ. Microbiol.">
        <title>Genetic insights into the dark matter of the mammalian gut microbiota through targeted genome reconstruction.</title>
        <authorList>
            <person name="Lugli G.A."/>
            <person name="Alessandri G."/>
            <person name="Milani C."/>
            <person name="Viappiani A."/>
            <person name="Fontana F."/>
            <person name="Tarracchini C."/>
            <person name="Mancabelli L."/>
            <person name="Argentini C."/>
            <person name="Ruiz L."/>
            <person name="Margolles A."/>
            <person name="van Sinderen D."/>
            <person name="Turroni F."/>
            <person name="Ventura M."/>
        </authorList>
    </citation>
    <scope>NUCLEOTIDE SEQUENCE [LARGE SCALE GENOMIC DNA]</scope>
    <source>
        <strain evidence="2 3">MA1</strain>
    </source>
</reference>
<reference evidence="2 3" key="2">
    <citation type="journal article" date="2021" name="Syst. Appl. Microbiol.">
        <title>Phylogenetic classification of ten novel species belonging to the genus Bifidobacterium comprising B. phasiani sp. nov., B. pongonis sp. nov., B. saguinibicoloris sp. nov., B. colobi sp. nov., B. simiiventris sp. nov., B. santillanense sp. nov., B. miconis sp. nov., B. amazonense sp. nov., B. pluvialisilvae sp. nov., and B. miconisargentati sp. nov.</title>
        <authorList>
            <person name="Lugli G.A."/>
            <person name="Calvete-Torre I."/>
            <person name="Alessandri G."/>
            <person name="Milani C."/>
            <person name="Turroni F."/>
            <person name="Laiolo P."/>
            <person name="Ossiprandi M.C."/>
            <person name="Margolles A."/>
            <person name="Ruiz L."/>
            <person name="Ventura M."/>
        </authorList>
    </citation>
    <scope>NUCLEOTIDE SEQUENCE [LARGE SCALE GENOMIC DNA]</scope>
    <source>
        <strain evidence="2 3">MA1</strain>
    </source>
</reference>
<dbReference type="EMBL" id="JAFEJT020000079">
    <property type="protein sequence ID" value="MCH9277073.1"/>
    <property type="molecule type" value="Genomic_DNA"/>
</dbReference>
<dbReference type="Pfam" id="PF13191">
    <property type="entry name" value="AAA_16"/>
    <property type="match status" value="1"/>
</dbReference>
<dbReference type="InterPro" id="IPR027417">
    <property type="entry name" value="P-loop_NTPase"/>
</dbReference>
<keyword evidence="2" id="KW-0547">Nucleotide-binding</keyword>
<dbReference type="Gene3D" id="3.40.50.300">
    <property type="entry name" value="P-loop containing nucleotide triphosphate hydrolases"/>
    <property type="match status" value="1"/>
</dbReference>
<dbReference type="PANTHER" id="PTHR34301:SF8">
    <property type="entry name" value="ATPASE DOMAIN-CONTAINING PROTEIN"/>
    <property type="match status" value="1"/>
</dbReference>
<feature type="domain" description="Orc1-like AAA ATPase" evidence="1">
    <location>
        <begin position="22"/>
        <end position="180"/>
    </location>
</feature>
<evidence type="ECO:0000313" key="3">
    <source>
        <dbReference type="Proteomes" id="UP000710815"/>
    </source>
</evidence>
<keyword evidence="2" id="KW-0067">ATP-binding</keyword>
<comment type="caution">
    <text evidence="2">The sequence shown here is derived from an EMBL/GenBank/DDBJ whole genome shotgun (WGS) entry which is preliminary data.</text>
</comment>
<name>A0ABS9VY97_9BIFI</name>
<protein>
    <submittedName>
        <fullName evidence="2">ATP-binding protein</fullName>
    </submittedName>
</protein>
<dbReference type="PANTHER" id="PTHR34301">
    <property type="entry name" value="DNA-BINDING PROTEIN-RELATED"/>
    <property type="match status" value="1"/>
</dbReference>
<dbReference type="InterPro" id="IPR041664">
    <property type="entry name" value="AAA_16"/>
</dbReference>
<evidence type="ECO:0000259" key="1">
    <source>
        <dbReference type="Pfam" id="PF13191"/>
    </source>
</evidence>
<dbReference type="Proteomes" id="UP000710815">
    <property type="component" value="Unassembled WGS sequence"/>
</dbReference>
<keyword evidence="3" id="KW-1185">Reference proteome</keyword>
<proteinExistence type="predicted"/>
<dbReference type="GO" id="GO:0005524">
    <property type="term" value="F:ATP binding"/>
    <property type="evidence" value="ECO:0007669"/>
    <property type="project" value="UniProtKB-KW"/>
</dbReference>
<evidence type="ECO:0000313" key="2">
    <source>
        <dbReference type="EMBL" id="MCH9277073.1"/>
    </source>
</evidence>
<accession>A0ABS9VY97</accession>
<sequence length="386" mass="42544">MKEVDMVSNPFKPSAGHLPPILIGRETILADFNEALEDGPGAPGRLMRVTGPRGVGKTVMLAEFSNTVKALGWQVIAETARKDIVQRLIERLQPVKGNFRFTIDPSISVMGVGGSLGGVSYEKQHHIVDLSDALAIRLDELDKKNSGLLVTIDEAQSIERDDLTEIATAVQNMTIAHRNIAFVFAGLPSMASKWLNNEATTFIRRAQYEPLGEVPLEEVSEALRDTFQDTGLWLDGDPLHVATQATAGYPFMIQLVGYHIWRNANRRRNGETEAFAVTDADVRSGISSALTRLGDTVHGPELDGLSPVDKTYLLAMAQDDGPSSTSVIAERMGKDVRYASRYRARLLEAQVIVEKGYGWVDFAVPYLREYLREHAAYVRMTSSEEG</sequence>
<dbReference type="SUPFAM" id="SSF52540">
    <property type="entry name" value="P-loop containing nucleoside triphosphate hydrolases"/>
    <property type="match status" value="1"/>
</dbReference>
<organism evidence="2 3">
    <name type="scientific">Bifidobacterium amazonense</name>
    <dbReference type="NCBI Taxonomy" id="2809027"/>
    <lineage>
        <taxon>Bacteria</taxon>
        <taxon>Bacillati</taxon>
        <taxon>Actinomycetota</taxon>
        <taxon>Actinomycetes</taxon>
        <taxon>Bifidobacteriales</taxon>
        <taxon>Bifidobacteriaceae</taxon>
        <taxon>Bifidobacterium</taxon>
    </lineage>
</organism>
<dbReference type="RefSeq" id="WP_241515047.1">
    <property type="nucleotide sequence ID" value="NZ_JAFEJT020000079.1"/>
</dbReference>